<dbReference type="PANTHER" id="PTHR12296">
    <property type="entry name" value="DENN DOMAIN-CONTAINING PROTEIN 4"/>
    <property type="match status" value="1"/>
</dbReference>
<proteinExistence type="predicted"/>
<organism evidence="3 4">
    <name type="scientific">Triparma strigata</name>
    <dbReference type="NCBI Taxonomy" id="1606541"/>
    <lineage>
        <taxon>Eukaryota</taxon>
        <taxon>Sar</taxon>
        <taxon>Stramenopiles</taxon>
        <taxon>Ochrophyta</taxon>
        <taxon>Bolidophyceae</taxon>
        <taxon>Parmales</taxon>
        <taxon>Triparmaceae</taxon>
        <taxon>Triparma</taxon>
    </lineage>
</organism>
<dbReference type="GO" id="GO:0032483">
    <property type="term" value="P:regulation of Rab protein signal transduction"/>
    <property type="evidence" value="ECO:0007669"/>
    <property type="project" value="TreeGrafter"/>
</dbReference>
<dbReference type="AlphaFoldDB" id="A0A9W7EW81"/>
<evidence type="ECO:0000313" key="3">
    <source>
        <dbReference type="EMBL" id="GMH94053.1"/>
    </source>
</evidence>
<dbReference type="InterPro" id="IPR043153">
    <property type="entry name" value="DENN_C"/>
</dbReference>
<dbReference type="EMBL" id="BRXY01000426">
    <property type="protein sequence ID" value="GMH94053.1"/>
    <property type="molecule type" value="Genomic_DNA"/>
</dbReference>
<feature type="region of interest" description="Disordered" evidence="1">
    <location>
        <begin position="385"/>
        <end position="435"/>
    </location>
</feature>
<evidence type="ECO:0000256" key="1">
    <source>
        <dbReference type="SAM" id="MobiDB-lite"/>
    </source>
</evidence>
<feature type="chain" id="PRO_5040992639" description="UDENN domain-containing protein" evidence="2">
    <location>
        <begin position="22"/>
        <end position="784"/>
    </location>
</feature>
<dbReference type="Gene3D" id="3.40.50.11500">
    <property type="match status" value="1"/>
</dbReference>
<dbReference type="InterPro" id="IPR051696">
    <property type="entry name" value="DENN_Domain_GEFs"/>
</dbReference>
<comment type="caution">
    <text evidence="3">The sequence shown here is derived from an EMBL/GenBank/DDBJ whole genome shotgun (WGS) entry which is preliminary data.</text>
</comment>
<accession>A0A9W7EW81</accession>
<evidence type="ECO:0000313" key="4">
    <source>
        <dbReference type="Proteomes" id="UP001165085"/>
    </source>
</evidence>
<dbReference type="OrthoDB" id="10474506at2759"/>
<protein>
    <recommendedName>
        <fullName evidence="5">UDENN domain-containing protein</fullName>
    </recommendedName>
</protein>
<feature type="signal peptide" evidence="2">
    <location>
        <begin position="1"/>
        <end position="21"/>
    </location>
</feature>
<name>A0A9W7EW81_9STRA</name>
<sequence>MMAHSPILSLSLFKQAAIVCAVSFSVNIRREQKKYDMVWSLGESLVDLSNISDLTLPAQTFTIPEGPHASSILYVYSILAPSNTIIIGTSLNPNPDIHRLLCAVNYSVLTGAPNWERVVNWDGGPEGRITFNLLPSLNYSSAATPLSPPPPLHELPFLWCGAVDWLSLLSESDIIDLLLAVTGGCSVVAISEDANRAAFFVHALSHVILPLEAKPLVSRASPKELATLLEFGGGFIVGYEGEKGFELVDMDAMIIDLDRGTMKTPKIYRSRVPPPAIARAAFNGHKVGGPREAFIRILAEACESMESCLSWTGENEVELDEKKLIIALGESEWATYFVGGSPFLELFERIIWRGEDGGLLSWVKALAEPSEARLEDRLDRGHNPSPILIIDTSEPKDEDISWPSSPPSLTAAPRLSYNSPPSSESNTNVSPTDSSCPLQAPKLQFQNVIHSYLLNSLYDPKITVYDAFSAWGRAVEKSSGMLDVLLRKIEDSDVDCSARLETILPSTISHRDLLLLGTWRRVLSNCRLKPSAPPSPPPQPPDLPNPSTIIIWSRTTACVDCHSVFTDEEIMSSWTSPQLPCFLCGTSNFVEPRLGYKVFTAEALSETEPTSTYLTKDLTEVEGAIYVPFLPPTLLFKRLQERSSDPEIKINIQYWSSCLRLSPGAPLTSIFSGWDYNLVLSSSLPSGPSLLLQHDWTSPITSPILCSLLTPPSNLTTHPYTTVLLLLLHHKNHNALRKINKFIIVCEGYHTWCMGERTSELERTWEIGGKDVERRVAYRSVFNF</sequence>
<dbReference type="GO" id="GO:0031410">
    <property type="term" value="C:cytoplasmic vesicle"/>
    <property type="evidence" value="ECO:0007669"/>
    <property type="project" value="TreeGrafter"/>
</dbReference>
<keyword evidence="4" id="KW-1185">Reference proteome</keyword>
<evidence type="ECO:0008006" key="5">
    <source>
        <dbReference type="Google" id="ProtNLM"/>
    </source>
</evidence>
<dbReference type="Proteomes" id="UP001165085">
    <property type="component" value="Unassembled WGS sequence"/>
</dbReference>
<feature type="compositionally biased region" description="Polar residues" evidence="1">
    <location>
        <begin position="416"/>
        <end position="435"/>
    </location>
</feature>
<gene>
    <name evidence="3" type="ORF">TrST_g4062</name>
</gene>
<dbReference type="PANTHER" id="PTHR12296:SF21">
    <property type="entry name" value="DENN DOMAIN-CONTAINING PROTEIN 3"/>
    <property type="match status" value="1"/>
</dbReference>
<reference evidence="4" key="1">
    <citation type="journal article" date="2023" name="Commun. Biol.">
        <title>Genome analysis of Parmales, the sister group of diatoms, reveals the evolutionary specialization of diatoms from phago-mixotrophs to photoautotrophs.</title>
        <authorList>
            <person name="Ban H."/>
            <person name="Sato S."/>
            <person name="Yoshikawa S."/>
            <person name="Yamada K."/>
            <person name="Nakamura Y."/>
            <person name="Ichinomiya M."/>
            <person name="Sato N."/>
            <person name="Blanc-Mathieu R."/>
            <person name="Endo H."/>
            <person name="Kuwata A."/>
            <person name="Ogata H."/>
        </authorList>
    </citation>
    <scope>NUCLEOTIDE SEQUENCE [LARGE SCALE GENOMIC DNA]</scope>
    <source>
        <strain evidence="4">NIES 3701</strain>
    </source>
</reference>
<evidence type="ECO:0000256" key="2">
    <source>
        <dbReference type="SAM" id="SignalP"/>
    </source>
</evidence>
<keyword evidence="2" id="KW-0732">Signal</keyword>